<keyword evidence="6" id="KW-1185">Reference proteome</keyword>
<dbReference type="PRINTS" id="PR00035">
    <property type="entry name" value="HTHGNTR"/>
</dbReference>
<dbReference type="SMART" id="SM00345">
    <property type="entry name" value="HTH_GNTR"/>
    <property type="match status" value="1"/>
</dbReference>
<protein>
    <submittedName>
        <fullName evidence="5">GntR family transcriptional regulator</fullName>
    </submittedName>
</protein>
<accession>A0A0R1VTY1</accession>
<dbReference type="PROSITE" id="PS50949">
    <property type="entry name" value="HTH_GNTR"/>
    <property type="match status" value="1"/>
</dbReference>
<dbReference type="InterPro" id="IPR046335">
    <property type="entry name" value="LacI/GalR-like_sensor"/>
</dbReference>
<comment type="caution">
    <text evidence="5">The sequence shown here is derived from an EMBL/GenBank/DDBJ whole genome shotgun (WGS) entry which is preliminary data.</text>
</comment>
<dbReference type="InterPro" id="IPR036388">
    <property type="entry name" value="WH-like_DNA-bd_sf"/>
</dbReference>
<dbReference type="EMBL" id="AZFX01000060">
    <property type="protein sequence ID" value="KRM09010.1"/>
    <property type="molecule type" value="Genomic_DNA"/>
</dbReference>
<dbReference type="Pfam" id="PF13377">
    <property type="entry name" value="Peripla_BP_3"/>
    <property type="match status" value="1"/>
</dbReference>
<keyword evidence="2" id="KW-0238">DNA-binding</keyword>
<dbReference type="Gene3D" id="3.40.50.2300">
    <property type="match status" value="2"/>
</dbReference>
<sequence>MEKKYQVVTEAIQDWIDSGKYQPNQKLPTELKLMELFKVSRHTIRKSLSDLEVRGLVYRIQGGGTFVADKKRKAAATARDAHTVAILTTHINDYIFPAIISGIESELTAQSISMMLSSTQNNTHLEQHNLNKILNSNIDGLIVEPTKSAFEIKNLSLYQELYAEHVPIITLNAKIKGLDVPYFVMDDFEGGRIATKYLLDKGHQNILGVFKTDDQQGIDRMNGFNYAIQQSQIPSLNRSLMFQSGDAKANLGMRLREIFELPDRPTALICYNDQIAVTAFNLALSMGIKVPEQLSIIGFDNSTLAHSFGINLTSVNHPKVQMGQDAAELMIRMLEDPNKDFRASSQTYQPEIIAGDSVVEI</sequence>
<dbReference type="Proteomes" id="UP000051315">
    <property type="component" value="Unassembled WGS sequence"/>
</dbReference>
<gene>
    <name evidence="5" type="ORF">FC15_GL001801</name>
</gene>
<evidence type="ECO:0000256" key="1">
    <source>
        <dbReference type="ARBA" id="ARBA00023015"/>
    </source>
</evidence>
<dbReference type="CDD" id="cd07377">
    <property type="entry name" value="WHTH_GntR"/>
    <property type="match status" value="1"/>
</dbReference>
<evidence type="ECO:0000256" key="3">
    <source>
        <dbReference type="ARBA" id="ARBA00023163"/>
    </source>
</evidence>
<evidence type="ECO:0000259" key="4">
    <source>
        <dbReference type="PROSITE" id="PS50949"/>
    </source>
</evidence>
<dbReference type="GO" id="GO:0003700">
    <property type="term" value="F:DNA-binding transcription factor activity"/>
    <property type="evidence" value="ECO:0007669"/>
    <property type="project" value="InterPro"/>
</dbReference>
<proteinExistence type="predicted"/>
<dbReference type="CDD" id="cd01541">
    <property type="entry name" value="PBP1_AraR"/>
    <property type="match status" value="1"/>
</dbReference>
<evidence type="ECO:0000256" key="2">
    <source>
        <dbReference type="ARBA" id="ARBA00023125"/>
    </source>
</evidence>
<dbReference type="Pfam" id="PF00392">
    <property type="entry name" value="GntR"/>
    <property type="match status" value="1"/>
</dbReference>
<dbReference type="SUPFAM" id="SSF53822">
    <property type="entry name" value="Periplasmic binding protein-like I"/>
    <property type="match status" value="1"/>
</dbReference>
<dbReference type="InterPro" id="IPR033532">
    <property type="entry name" value="AraR_ligand_bind_dom"/>
</dbReference>
<dbReference type="Gene3D" id="1.10.10.10">
    <property type="entry name" value="Winged helix-like DNA-binding domain superfamily/Winged helix DNA-binding domain"/>
    <property type="match status" value="1"/>
</dbReference>
<dbReference type="InterPro" id="IPR028082">
    <property type="entry name" value="Peripla_BP_I"/>
</dbReference>
<dbReference type="PANTHER" id="PTHR30146:SF150">
    <property type="entry name" value="ARABINOSE METABOLISM TRANSCRIPTIONAL REPRESSOR"/>
    <property type="match status" value="1"/>
</dbReference>
<evidence type="ECO:0000313" key="6">
    <source>
        <dbReference type="Proteomes" id="UP000051315"/>
    </source>
</evidence>
<reference evidence="5 6" key="1">
    <citation type="journal article" date="2015" name="Genome Announc.">
        <title>Expanding the biotechnology potential of lactobacilli through comparative genomics of 213 strains and associated genera.</title>
        <authorList>
            <person name="Sun Z."/>
            <person name="Harris H.M."/>
            <person name="McCann A."/>
            <person name="Guo C."/>
            <person name="Argimon S."/>
            <person name="Zhang W."/>
            <person name="Yang X."/>
            <person name="Jeffery I.B."/>
            <person name="Cooney J.C."/>
            <person name="Kagawa T.F."/>
            <person name="Liu W."/>
            <person name="Song Y."/>
            <person name="Salvetti E."/>
            <person name="Wrobel A."/>
            <person name="Rasinkangas P."/>
            <person name="Parkhill J."/>
            <person name="Rea M.C."/>
            <person name="O'Sullivan O."/>
            <person name="Ritari J."/>
            <person name="Douillard F.P."/>
            <person name="Paul Ross R."/>
            <person name="Yang R."/>
            <person name="Briner A.E."/>
            <person name="Felis G.E."/>
            <person name="de Vos W.M."/>
            <person name="Barrangou R."/>
            <person name="Klaenhammer T.R."/>
            <person name="Caufield P.W."/>
            <person name="Cui Y."/>
            <person name="Zhang H."/>
            <person name="O'Toole P.W."/>
        </authorList>
    </citation>
    <scope>NUCLEOTIDE SEQUENCE [LARGE SCALE GENOMIC DNA]</scope>
    <source>
        <strain evidence="5 6">DSM 17758</strain>
    </source>
</reference>
<dbReference type="AlphaFoldDB" id="A0A0R1VTY1"/>
<dbReference type="GO" id="GO:0000976">
    <property type="term" value="F:transcription cis-regulatory region binding"/>
    <property type="evidence" value="ECO:0007669"/>
    <property type="project" value="TreeGrafter"/>
</dbReference>
<evidence type="ECO:0000313" key="5">
    <source>
        <dbReference type="EMBL" id="KRM09010.1"/>
    </source>
</evidence>
<dbReference type="InterPro" id="IPR036390">
    <property type="entry name" value="WH_DNA-bd_sf"/>
</dbReference>
<dbReference type="InterPro" id="IPR000524">
    <property type="entry name" value="Tscrpt_reg_HTH_GntR"/>
</dbReference>
<dbReference type="PANTHER" id="PTHR30146">
    <property type="entry name" value="LACI-RELATED TRANSCRIPTIONAL REPRESSOR"/>
    <property type="match status" value="1"/>
</dbReference>
<dbReference type="PATRIC" id="fig|1423735.3.peg.1872"/>
<dbReference type="STRING" id="1423735.FC15_GL001801"/>
<dbReference type="RefSeq" id="WP_057824884.1">
    <property type="nucleotide sequence ID" value="NZ_AZFX01000060.1"/>
</dbReference>
<feature type="domain" description="HTH gntR-type" evidence="4">
    <location>
        <begin position="2"/>
        <end position="70"/>
    </location>
</feature>
<dbReference type="SUPFAM" id="SSF46785">
    <property type="entry name" value="Winged helix' DNA-binding domain"/>
    <property type="match status" value="1"/>
</dbReference>
<organism evidence="5 6">
    <name type="scientific">Lapidilactobacillus concavus DSM 17758</name>
    <dbReference type="NCBI Taxonomy" id="1423735"/>
    <lineage>
        <taxon>Bacteria</taxon>
        <taxon>Bacillati</taxon>
        <taxon>Bacillota</taxon>
        <taxon>Bacilli</taxon>
        <taxon>Lactobacillales</taxon>
        <taxon>Lactobacillaceae</taxon>
        <taxon>Lapidilactobacillus</taxon>
    </lineage>
</organism>
<keyword evidence="3" id="KW-0804">Transcription</keyword>
<dbReference type="OrthoDB" id="9813468at2"/>
<keyword evidence="1" id="KW-0805">Transcription regulation</keyword>
<name>A0A0R1VTY1_9LACO</name>